<sequence>MSNAFPYPFPAVPKVTSIPALPTPFSFGPTPRPLGPGFNNPYYNYAEGQAVPILSYSNEHGLDGSYAFSFSTADGKQAQESGYLKDAFIDNTGEPQGTQVVQGSYAYVAPDGTPIQVSYVADENGFRPSGVHIPATGNAALPALDKDNKQIFDPAYNRYNPFLNRHRFLRNKRPTLK</sequence>
<gene>
    <name evidence="4" type="ORF">APLA_LOCUS560</name>
</gene>
<comment type="caution">
    <text evidence="4">The sequence shown here is derived from an EMBL/GenBank/DDBJ whole genome shotgun (WGS) entry which is preliminary data.</text>
</comment>
<dbReference type="GO" id="GO:0008010">
    <property type="term" value="F:structural constituent of chitin-based larval cuticle"/>
    <property type="evidence" value="ECO:0007669"/>
    <property type="project" value="TreeGrafter"/>
</dbReference>
<reference evidence="4 5" key="1">
    <citation type="submission" date="2020-04" db="EMBL/GenBank/DDBJ databases">
        <authorList>
            <person name="Wallbank WR R."/>
            <person name="Pardo Diaz C."/>
            <person name="Kozak K."/>
            <person name="Martin S."/>
            <person name="Jiggins C."/>
            <person name="Moest M."/>
            <person name="Warren A I."/>
            <person name="Byers J.R.P. K."/>
            <person name="Montejo-Kovacevich G."/>
            <person name="Yen C E."/>
        </authorList>
    </citation>
    <scope>NUCLEOTIDE SEQUENCE [LARGE SCALE GENOMIC DNA]</scope>
</reference>
<dbReference type="AlphaFoldDB" id="A0A8S0YQ79"/>
<keyword evidence="2" id="KW-0732">Signal</keyword>
<evidence type="ECO:0000256" key="2">
    <source>
        <dbReference type="ARBA" id="ARBA00022729"/>
    </source>
</evidence>
<dbReference type="PRINTS" id="PR00947">
    <property type="entry name" value="CUTICLE"/>
</dbReference>
<dbReference type="OrthoDB" id="7453750at2759"/>
<dbReference type="GO" id="GO:0062129">
    <property type="term" value="C:chitin-based extracellular matrix"/>
    <property type="evidence" value="ECO:0007669"/>
    <property type="project" value="TreeGrafter"/>
</dbReference>
<dbReference type="PANTHER" id="PTHR10380">
    <property type="entry name" value="CUTICLE PROTEIN"/>
    <property type="match status" value="1"/>
</dbReference>
<dbReference type="InterPro" id="IPR050468">
    <property type="entry name" value="Cuticle_Struct_Prot"/>
</dbReference>
<evidence type="ECO:0000313" key="5">
    <source>
        <dbReference type="Proteomes" id="UP000494106"/>
    </source>
</evidence>
<accession>A0A8S0YQ79</accession>
<dbReference type="PANTHER" id="PTHR10380:SF173">
    <property type="entry name" value="CUTICULAR PROTEIN 47EF, ISOFORM C-RELATED"/>
    <property type="match status" value="1"/>
</dbReference>
<keyword evidence="1 3" id="KW-0193">Cuticle</keyword>
<dbReference type="PROSITE" id="PS00233">
    <property type="entry name" value="CHIT_BIND_RR_1"/>
    <property type="match status" value="1"/>
</dbReference>
<dbReference type="Pfam" id="PF00379">
    <property type="entry name" value="Chitin_bind_4"/>
    <property type="match status" value="1"/>
</dbReference>
<evidence type="ECO:0000313" key="4">
    <source>
        <dbReference type="EMBL" id="CAB3221365.1"/>
    </source>
</evidence>
<proteinExistence type="predicted"/>
<dbReference type="InterPro" id="IPR031311">
    <property type="entry name" value="CHIT_BIND_RR_consensus"/>
</dbReference>
<name>A0A8S0YQ79_ARCPL</name>
<dbReference type="EMBL" id="CADEBC010000063">
    <property type="protein sequence ID" value="CAB3221365.1"/>
    <property type="molecule type" value="Genomic_DNA"/>
</dbReference>
<dbReference type="PROSITE" id="PS51155">
    <property type="entry name" value="CHIT_BIND_RR_2"/>
    <property type="match status" value="1"/>
</dbReference>
<evidence type="ECO:0000256" key="3">
    <source>
        <dbReference type="PROSITE-ProRule" id="PRU00497"/>
    </source>
</evidence>
<dbReference type="InterPro" id="IPR000618">
    <property type="entry name" value="Insect_cuticle"/>
</dbReference>
<organism evidence="4 5">
    <name type="scientific">Arctia plantaginis</name>
    <name type="common">Wood tiger moth</name>
    <name type="synonym">Phalaena plantaginis</name>
    <dbReference type="NCBI Taxonomy" id="874455"/>
    <lineage>
        <taxon>Eukaryota</taxon>
        <taxon>Metazoa</taxon>
        <taxon>Ecdysozoa</taxon>
        <taxon>Arthropoda</taxon>
        <taxon>Hexapoda</taxon>
        <taxon>Insecta</taxon>
        <taxon>Pterygota</taxon>
        <taxon>Neoptera</taxon>
        <taxon>Endopterygota</taxon>
        <taxon>Lepidoptera</taxon>
        <taxon>Glossata</taxon>
        <taxon>Ditrysia</taxon>
        <taxon>Noctuoidea</taxon>
        <taxon>Erebidae</taxon>
        <taxon>Arctiinae</taxon>
        <taxon>Arctia</taxon>
    </lineage>
</organism>
<dbReference type="Proteomes" id="UP000494106">
    <property type="component" value="Unassembled WGS sequence"/>
</dbReference>
<keyword evidence="5" id="KW-1185">Reference proteome</keyword>
<evidence type="ECO:0000256" key="1">
    <source>
        <dbReference type="ARBA" id="ARBA00022460"/>
    </source>
</evidence>
<protein>
    <submittedName>
        <fullName evidence="4">Uncharacterized protein</fullName>
    </submittedName>
</protein>